<protein>
    <submittedName>
        <fullName evidence="4">Flavodoxin family protein</fullName>
    </submittedName>
</protein>
<sequence>MKITVITGSPRKNGNSLAMTRAFIKEAEKCGHTINLYDAVSMNISGCHACMTCYKTGRACTFNKDFDVIASSILDSDGVLFAMPVYWYSIPAQIKGVIDCLFSLVAGEKNVSGKKWGLITCCEENDMSVMDGVRIPMEKTASLLKWNLAGEVLIPDVLNEGEIENTDGCRLATELAHKF</sequence>
<dbReference type="PANTHER" id="PTHR43278">
    <property type="entry name" value="NAD(P)H-DEPENDENT FMN-CONTAINING OXIDOREDUCTASE YWQN-RELATED"/>
    <property type="match status" value="1"/>
</dbReference>
<keyword evidence="1" id="KW-0285">Flavoprotein</keyword>
<dbReference type="InterPro" id="IPR051796">
    <property type="entry name" value="ISF_SsuE-like"/>
</dbReference>
<dbReference type="AlphaFoldDB" id="A0A948WX91"/>
<dbReference type="InterPro" id="IPR005025">
    <property type="entry name" value="FMN_Rdtase-like_dom"/>
</dbReference>
<proteinExistence type="predicted"/>
<reference evidence="4" key="2">
    <citation type="submission" date="2021-04" db="EMBL/GenBank/DDBJ databases">
        <authorList>
            <person name="Gilroy R."/>
        </authorList>
    </citation>
    <scope>NUCLEOTIDE SEQUENCE</scope>
    <source>
        <strain evidence="4">G4-2901</strain>
    </source>
</reference>
<evidence type="ECO:0000313" key="4">
    <source>
        <dbReference type="EMBL" id="MBU3838515.1"/>
    </source>
</evidence>
<dbReference type="Gene3D" id="3.40.50.360">
    <property type="match status" value="1"/>
</dbReference>
<dbReference type="GO" id="GO:0016491">
    <property type="term" value="F:oxidoreductase activity"/>
    <property type="evidence" value="ECO:0007669"/>
    <property type="project" value="InterPro"/>
</dbReference>
<dbReference type="SUPFAM" id="SSF52218">
    <property type="entry name" value="Flavoproteins"/>
    <property type="match status" value="1"/>
</dbReference>
<evidence type="ECO:0000259" key="3">
    <source>
        <dbReference type="Pfam" id="PF03358"/>
    </source>
</evidence>
<comment type="caution">
    <text evidence="4">The sequence shown here is derived from an EMBL/GenBank/DDBJ whole genome shotgun (WGS) entry which is preliminary data.</text>
</comment>
<dbReference type="Pfam" id="PF03358">
    <property type="entry name" value="FMN_red"/>
    <property type="match status" value="1"/>
</dbReference>
<evidence type="ECO:0000313" key="5">
    <source>
        <dbReference type="Proteomes" id="UP000783796"/>
    </source>
</evidence>
<dbReference type="InterPro" id="IPR029039">
    <property type="entry name" value="Flavoprotein-like_sf"/>
</dbReference>
<reference evidence="4" key="1">
    <citation type="journal article" date="2021" name="PeerJ">
        <title>Extensive microbial diversity within the chicken gut microbiome revealed by metagenomics and culture.</title>
        <authorList>
            <person name="Gilroy R."/>
            <person name="Ravi A."/>
            <person name="Getino M."/>
            <person name="Pursley I."/>
            <person name="Horton D.L."/>
            <person name="Alikhan N.F."/>
            <person name="Baker D."/>
            <person name="Gharbi K."/>
            <person name="Hall N."/>
            <person name="Watson M."/>
            <person name="Adriaenssens E.M."/>
            <person name="Foster-Nyarko E."/>
            <person name="Jarju S."/>
            <person name="Secka A."/>
            <person name="Antonio M."/>
            <person name="Oren A."/>
            <person name="Chaudhuri R.R."/>
            <person name="La Ragione R."/>
            <person name="Hildebrand F."/>
            <person name="Pallen M.J."/>
        </authorList>
    </citation>
    <scope>NUCLEOTIDE SEQUENCE</scope>
    <source>
        <strain evidence="4">G4-2901</strain>
    </source>
</reference>
<gene>
    <name evidence="4" type="ORF">H9777_09460</name>
</gene>
<feature type="domain" description="NADPH-dependent FMN reductase-like" evidence="3">
    <location>
        <begin position="1"/>
        <end position="121"/>
    </location>
</feature>
<accession>A0A948WX91</accession>
<dbReference type="Proteomes" id="UP000783796">
    <property type="component" value="Unassembled WGS sequence"/>
</dbReference>
<name>A0A948WX91_9BACT</name>
<dbReference type="PANTHER" id="PTHR43278:SF4">
    <property type="entry name" value="NAD(P)H-DEPENDENT FMN-CONTAINING OXIDOREDUCTASE YWQN-RELATED"/>
    <property type="match status" value="1"/>
</dbReference>
<keyword evidence="2" id="KW-0288">FMN</keyword>
<organism evidence="4 5">
    <name type="scientific">Candidatus Phocaeicola faecigallinarum</name>
    <dbReference type="NCBI Taxonomy" id="2838732"/>
    <lineage>
        <taxon>Bacteria</taxon>
        <taxon>Pseudomonadati</taxon>
        <taxon>Bacteroidota</taxon>
        <taxon>Bacteroidia</taxon>
        <taxon>Bacteroidales</taxon>
        <taxon>Bacteroidaceae</taxon>
        <taxon>Phocaeicola</taxon>
    </lineage>
</organism>
<dbReference type="EMBL" id="JAHLFW010000079">
    <property type="protein sequence ID" value="MBU3838515.1"/>
    <property type="molecule type" value="Genomic_DNA"/>
</dbReference>
<evidence type="ECO:0000256" key="2">
    <source>
        <dbReference type="ARBA" id="ARBA00022643"/>
    </source>
</evidence>
<evidence type="ECO:0000256" key="1">
    <source>
        <dbReference type="ARBA" id="ARBA00022630"/>
    </source>
</evidence>